<name>A0A8X6Y834_9ARAC</name>
<dbReference type="FunFam" id="2.30.30.140:FF:000018">
    <property type="entry name" value="Serine/threonine-protein kinase 31"/>
    <property type="match status" value="1"/>
</dbReference>
<dbReference type="CDD" id="cd00590">
    <property type="entry name" value="RRM_SF"/>
    <property type="match status" value="1"/>
</dbReference>
<dbReference type="Gene3D" id="2.40.50.90">
    <property type="match status" value="1"/>
</dbReference>
<comment type="caution">
    <text evidence="7">The sequence shown here is derived from an EMBL/GenBank/DDBJ whole genome shotgun (WGS) entry which is preliminary data.</text>
</comment>
<dbReference type="AlphaFoldDB" id="A0A8X6Y834"/>
<dbReference type="Pfam" id="PF00567">
    <property type="entry name" value="TUDOR"/>
    <property type="match status" value="1"/>
</dbReference>
<dbReference type="SMART" id="SM00360">
    <property type="entry name" value="RRM"/>
    <property type="match status" value="1"/>
</dbReference>
<dbReference type="Proteomes" id="UP000886998">
    <property type="component" value="Unassembled WGS sequence"/>
</dbReference>
<dbReference type="InterPro" id="IPR000504">
    <property type="entry name" value="RRM_dom"/>
</dbReference>
<gene>
    <name evidence="7" type="ORF">TNIN_30721</name>
</gene>
<dbReference type="OrthoDB" id="6425270at2759"/>
<evidence type="ECO:0000259" key="5">
    <source>
        <dbReference type="PROSITE" id="PS50102"/>
    </source>
</evidence>
<dbReference type="InterPro" id="IPR012677">
    <property type="entry name" value="Nucleotide-bd_a/b_plait_sf"/>
</dbReference>
<sequence length="1063" mass="121667">MNQQTYDIFVGDVPKNFNEEDLKQVFFKYGEIKQVLCRWNDKHLGYGIVKFFCKHDADRVLRQTDHVTLKGYTMPVKPARKSNHSHQNGQLGIENKNSYPDMNKNQLYFGPKTVHTDYGYFQHPVNSNEKSMSYSQAMNMEVMCSSVEDAITFYGCPVKRSDELVLIMNSLSNLKLNLNRSDKKPSMKKIYAALFSEDNTWYRCSVIQNTLPNKPGMCSVHYIDYGNYEEISYRYIVEIPEPLQKIPPIACKFIFTNLICDKSSKKSCLHQLVNKRMTLWAYLAHPSMEYHVIKCSCVGKDIITDTINKGFAKLQRSAYYKPDSSNHEFDSKYKAYACGTDIKSLPAYYPEATLSINSKLVECATAYASVNNIKSRKMQPKIKDVMQKSEEMCNGTVEETKKESDFHPKRIIKRGSELGDLVKGNVSVDLPKEKDSIQHSAYMLDAVIPNLKLINKIRGLVLQSSDDSIINNAVDVLKYEMNTIELTETAIKYVDDSIKDYTEAIEEIKKCQDTSLLPSLKSKRDSCRLALCHKLKEYLGSCDSTIFERKDKIQKLITDLASNSNAWTNVQLHKKPGSIDELVTEYNKVKDERWNLVSKARAKTNQAHKEFMSLLAVLKKEFHLNTLEENEALDSLESNSSVNNSNTTTTYSDQLDKALKELGKALEEEIHSLTQKKDKDDFLVTQCLLEFLDHNKEKVDVLCDLYENRYAKYNELSKLPIIDNTLKELTKASEDIHKLTNQLTQINTGDGLQHEDASFRRQLHQALLKEDSLKGILAKVSADHFPELYIENKELDLNFYLQNKLLQKNWKPEYFLNFGTGPRGESSYVSCLLDEPVTIKEYSFQNSDECKAFINTAVLWYQIKSDMLVKVKALFVKDEKTICVVLPSLTNTLFENAPVPSPYEGERVCRFLRQVLIALKDVHIEGLVHRFIHPLTIVIENEKALLDFCFDAHYLDGKLNLKGIYFQSPENKAVHESADMYAFGCLVLWALFPNLSFTTTADGVPNIAAFRSIIEELILPKDYALLCALLDANPERRPSSCTLISKNFLSKYETFCRSNSKNS</sequence>
<dbReference type="PANTHER" id="PTHR22948">
    <property type="entry name" value="TUDOR DOMAIN CONTAINING PROTEIN"/>
    <property type="match status" value="1"/>
</dbReference>
<dbReference type="SMART" id="SM00333">
    <property type="entry name" value="TUDOR"/>
    <property type="match status" value="1"/>
</dbReference>
<organism evidence="7 8">
    <name type="scientific">Trichonephila inaurata madagascariensis</name>
    <dbReference type="NCBI Taxonomy" id="2747483"/>
    <lineage>
        <taxon>Eukaryota</taxon>
        <taxon>Metazoa</taxon>
        <taxon>Ecdysozoa</taxon>
        <taxon>Arthropoda</taxon>
        <taxon>Chelicerata</taxon>
        <taxon>Arachnida</taxon>
        <taxon>Araneae</taxon>
        <taxon>Araneomorphae</taxon>
        <taxon>Entelegynae</taxon>
        <taxon>Araneoidea</taxon>
        <taxon>Nephilidae</taxon>
        <taxon>Trichonephila</taxon>
        <taxon>Trichonephila inaurata</taxon>
    </lineage>
</organism>
<evidence type="ECO:0000256" key="3">
    <source>
        <dbReference type="SAM" id="MobiDB-lite"/>
    </source>
</evidence>
<dbReference type="EMBL" id="BMAV01016491">
    <property type="protein sequence ID" value="GFY67287.1"/>
    <property type="molecule type" value="Genomic_DNA"/>
</dbReference>
<dbReference type="Pfam" id="PF00069">
    <property type="entry name" value="Pkinase"/>
    <property type="match status" value="1"/>
</dbReference>
<dbReference type="SUPFAM" id="SSF63748">
    <property type="entry name" value="Tudor/PWWP/MBT"/>
    <property type="match status" value="1"/>
</dbReference>
<dbReference type="PROSITE" id="PS50102">
    <property type="entry name" value="RRM"/>
    <property type="match status" value="1"/>
</dbReference>
<feature type="region of interest" description="Disordered" evidence="3">
    <location>
        <begin position="76"/>
        <end position="96"/>
    </location>
</feature>
<dbReference type="InterPro" id="IPR035437">
    <property type="entry name" value="SNase_OB-fold_sf"/>
</dbReference>
<evidence type="ECO:0000313" key="8">
    <source>
        <dbReference type="Proteomes" id="UP000886998"/>
    </source>
</evidence>
<protein>
    <recommendedName>
        <fullName evidence="9">Serine/threonine-protein kinase 31</fullName>
    </recommendedName>
</protein>
<feature type="compositionally biased region" description="Polar residues" evidence="3">
    <location>
        <begin position="85"/>
        <end position="96"/>
    </location>
</feature>
<feature type="domain" description="Protein kinase" evidence="4">
    <location>
        <begin position="812"/>
        <end position="1049"/>
    </location>
</feature>
<evidence type="ECO:0000259" key="4">
    <source>
        <dbReference type="PROSITE" id="PS50011"/>
    </source>
</evidence>
<feature type="domain" description="RRM" evidence="5">
    <location>
        <begin position="6"/>
        <end position="81"/>
    </location>
</feature>
<reference evidence="7" key="1">
    <citation type="submission" date="2020-08" db="EMBL/GenBank/DDBJ databases">
        <title>Multicomponent nature underlies the extraordinary mechanical properties of spider dragline silk.</title>
        <authorList>
            <person name="Kono N."/>
            <person name="Nakamura H."/>
            <person name="Mori M."/>
            <person name="Yoshida Y."/>
            <person name="Ohtoshi R."/>
            <person name="Malay A.D."/>
            <person name="Moran D.A.P."/>
            <person name="Tomita M."/>
            <person name="Numata K."/>
            <person name="Arakawa K."/>
        </authorList>
    </citation>
    <scope>NUCLEOTIDE SEQUENCE</scope>
</reference>
<dbReference type="SMART" id="SM00220">
    <property type="entry name" value="S_TKc"/>
    <property type="match status" value="1"/>
</dbReference>
<dbReference type="PROSITE" id="PS50011">
    <property type="entry name" value="PROTEIN_KINASE_DOM"/>
    <property type="match status" value="1"/>
</dbReference>
<evidence type="ECO:0008006" key="9">
    <source>
        <dbReference type="Google" id="ProtNLM"/>
    </source>
</evidence>
<dbReference type="GO" id="GO:0005524">
    <property type="term" value="F:ATP binding"/>
    <property type="evidence" value="ECO:0007669"/>
    <property type="project" value="InterPro"/>
</dbReference>
<proteinExistence type="predicted"/>
<dbReference type="Gene3D" id="3.30.70.330">
    <property type="match status" value="1"/>
</dbReference>
<evidence type="ECO:0000313" key="7">
    <source>
        <dbReference type="EMBL" id="GFY67287.1"/>
    </source>
</evidence>
<dbReference type="Gene3D" id="2.30.30.140">
    <property type="match status" value="1"/>
</dbReference>
<dbReference type="InterPro" id="IPR050621">
    <property type="entry name" value="Tudor_domain_containing"/>
</dbReference>
<dbReference type="InterPro" id="IPR011009">
    <property type="entry name" value="Kinase-like_dom_sf"/>
</dbReference>
<dbReference type="InterPro" id="IPR002999">
    <property type="entry name" value="Tudor"/>
</dbReference>
<evidence type="ECO:0000259" key="6">
    <source>
        <dbReference type="PROSITE" id="PS50304"/>
    </source>
</evidence>
<dbReference type="Pfam" id="PF00076">
    <property type="entry name" value="RRM_1"/>
    <property type="match status" value="1"/>
</dbReference>
<dbReference type="GO" id="GO:0003723">
    <property type="term" value="F:RNA binding"/>
    <property type="evidence" value="ECO:0007669"/>
    <property type="project" value="UniProtKB-UniRule"/>
</dbReference>
<evidence type="ECO:0000256" key="1">
    <source>
        <dbReference type="ARBA" id="ARBA00022884"/>
    </source>
</evidence>
<dbReference type="PROSITE" id="PS50304">
    <property type="entry name" value="TUDOR"/>
    <property type="match status" value="1"/>
</dbReference>
<dbReference type="InterPro" id="IPR000719">
    <property type="entry name" value="Prot_kinase_dom"/>
</dbReference>
<accession>A0A8X6Y834</accession>
<dbReference type="SUPFAM" id="SSF56112">
    <property type="entry name" value="Protein kinase-like (PK-like)"/>
    <property type="match status" value="1"/>
</dbReference>
<keyword evidence="8" id="KW-1185">Reference proteome</keyword>
<dbReference type="InterPro" id="IPR035979">
    <property type="entry name" value="RBD_domain_sf"/>
</dbReference>
<dbReference type="PANTHER" id="PTHR22948:SF73">
    <property type="entry name" value="SERINE_THREONINE-PROTEIN KINASE 31"/>
    <property type="match status" value="1"/>
</dbReference>
<dbReference type="Gene3D" id="1.10.510.10">
    <property type="entry name" value="Transferase(Phosphotransferase) domain 1"/>
    <property type="match status" value="1"/>
</dbReference>
<dbReference type="GO" id="GO:0005737">
    <property type="term" value="C:cytoplasm"/>
    <property type="evidence" value="ECO:0007669"/>
    <property type="project" value="UniProtKB-ARBA"/>
</dbReference>
<dbReference type="SUPFAM" id="SSF54928">
    <property type="entry name" value="RNA-binding domain, RBD"/>
    <property type="match status" value="1"/>
</dbReference>
<evidence type="ECO:0000256" key="2">
    <source>
        <dbReference type="PROSITE-ProRule" id="PRU00176"/>
    </source>
</evidence>
<keyword evidence="1 2" id="KW-0694">RNA-binding</keyword>
<dbReference type="GO" id="GO:0004672">
    <property type="term" value="F:protein kinase activity"/>
    <property type="evidence" value="ECO:0007669"/>
    <property type="project" value="InterPro"/>
</dbReference>
<feature type="domain" description="Tudor" evidence="6">
    <location>
        <begin position="184"/>
        <end position="246"/>
    </location>
</feature>